<gene>
    <name evidence="1" type="ORF">PUN28_011628</name>
</gene>
<name>A0AAW2FI90_9HYME</name>
<evidence type="ECO:0000313" key="2">
    <source>
        <dbReference type="Proteomes" id="UP001430953"/>
    </source>
</evidence>
<evidence type="ECO:0000313" key="1">
    <source>
        <dbReference type="EMBL" id="KAL0114491.1"/>
    </source>
</evidence>
<dbReference type="Proteomes" id="UP001430953">
    <property type="component" value="Unassembled WGS sequence"/>
</dbReference>
<keyword evidence="2" id="KW-1185">Reference proteome</keyword>
<sequence>MPVFLISKIISRCFRSTDRSSRIDASRHAKYSFLFNKRRDNERIGYIHRDDVTEISRNRVCDACDFHQHASANISFCAIIVVAHCALRMDEIVLPFVDSP</sequence>
<reference evidence="1 2" key="1">
    <citation type="submission" date="2023-03" db="EMBL/GenBank/DDBJ databases">
        <title>High recombination rates correlate with genetic variation in Cardiocondyla obscurior ants.</title>
        <authorList>
            <person name="Errbii M."/>
        </authorList>
    </citation>
    <scope>NUCLEOTIDE SEQUENCE [LARGE SCALE GENOMIC DNA]</scope>
    <source>
        <strain evidence="1">Alpha-2009</strain>
        <tissue evidence="1">Whole body</tissue>
    </source>
</reference>
<dbReference type="EMBL" id="JADYXP020000011">
    <property type="protein sequence ID" value="KAL0114491.1"/>
    <property type="molecule type" value="Genomic_DNA"/>
</dbReference>
<dbReference type="AlphaFoldDB" id="A0AAW2FI90"/>
<protein>
    <submittedName>
        <fullName evidence="1">Uncharacterized protein</fullName>
    </submittedName>
</protein>
<accession>A0AAW2FI90</accession>
<comment type="caution">
    <text evidence="1">The sequence shown here is derived from an EMBL/GenBank/DDBJ whole genome shotgun (WGS) entry which is preliminary data.</text>
</comment>
<proteinExistence type="predicted"/>
<organism evidence="1 2">
    <name type="scientific">Cardiocondyla obscurior</name>
    <dbReference type="NCBI Taxonomy" id="286306"/>
    <lineage>
        <taxon>Eukaryota</taxon>
        <taxon>Metazoa</taxon>
        <taxon>Ecdysozoa</taxon>
        <taxon>Arthropoda</taxon>
        <taxon>Hexapoda</taxon>
        <taxon>Insecta</taxon>
        <taxon>Pterygota</taxon>
        <taxon>Neoptera</taxon>
        <taxon>Endopterygota</taxon>
        <taxon>Hymenoptera</taxon>
        <taxon>Apocrita</taxon>
        <taxon>Aculeata</taxon>
        <taxon>Formicoidea</taxon>
        <taxon>Formicidae</taxon>
        <taxon>Myrmicinae</taxon>
        <taxon>Cardiocondyla</taxon>
    </lineage>
</organism>